<dbReference type="AlphaFoldDB" id="A0A4P6MSU8"/>
<evidence type="ECO:0000313" key="3">
    <source>
        <dbReference type="Proteomes" id="UP000289326"/>
    </source>
</evidence>
<keyword evidence="3" id="KW-1185">Reference proteome</keyword>
<sequence>MKREYLKITDTNQLWSLEKPKFRLFIIGACVSIALILLAMITQVIINSSIVIANRQILQDNQNNASTSASASIFLSVLLVAINIYIDVTYYLGVYRSYKQKSFEHISQRVITFYGIMSFISVVQLLFGIFSKSFTRNTALSPLEIASVTIDVLINVMIVSFYYGFIKETRFIAFAFTNAKALQNLKEQMGQNEELSSMFSQIFGTNFDNNNTQNTQNTNKTENDEQILQKKQEKEVIRKEKIDQLIALPTEKLFEIAKKLYISGYENMNKEELANLIYDILEKNK</sequence>
<name>A0A4P6MSU8_9BACT</name>
<dbReference type="OrthoDB" id="395899at2"/>
<keyword evidence="1" id="KW-0812">Transmembrane</keyword>
<dbReference type="Proteomes" id="UP000289326">
    <property type="component" value="Chromosome"/>
</dbReference>
<feature type="transmembrane region" description="Helical" evidence="1">
    <location>
        <begin position="110"/>
        <end position="130"/>
    </location>
</feature>
<keyword evidence="1" id="KW-1133">Transmembrane helix</keyword>
<protein>
    <recommendedName>
        <fullName evidence="4">Rho termination factor N-terminal domain-containing protein</fullName>
    </recommendedName>
</protein>
<gene>
    <name evidence="2" type="ORF">EG856_00240</name>
</gene>
<reference evidence="2 3" key="1">
    <citation type="submission" date="2019-01" db="EMBL/GenBank/DDBJ databases">
        <title>Complete sequence and annotation of the Mycoplasma phocirhinis strain 852T genome.</title>
        <authorList>
            <person name="Frasca S.Jr."/>
            <person name="Kutish G.F."/>
            <person name="Castellanos Gell J."/>
            <person name="Michaels D.L."/>
            <person name="Brown D.R."/>
        </authorList>
    </citation>
    <scope>NUCLEOTIDE SEQUENCE [LARGE SCALE GENOMIC DNA]</scope>
    <source>
        <strain evidence="2 3">852</strain>
    </source>
</reference>
<dbReference type="RefSeq" id="WP_130429145.1">
    <property type="nucleotide sequence ID" value="NZ_CP034841.1"/>
</dbReference>
<evidence type="ECO:0000313" key="2">
    <source>
        <dbReference type="EMBL" id="QBF34367.1"/>
    </source>
</evidence>
<dbReference type="EMBL" id="CP034841">
    <property type="protein sequence ID" value="QBF34367.1"/>
    <property type="molecule type" value="Genomic_DNA"/>
</dbReference>
<keyword evidence="1" id="KW-0472">Membrane</keyword>
<feature type="transmembrane region" description="Helical" evidence="1">
    <location>
        <begin position="24"/>
        <end position="53"/>
    </location>
</feature>
<feature type="transmembrane region" description="Helical" evidence="1">
    <location>
        <begin position="145"/>
        <end position="165"/>
    </location>
</feature>
<accession>A0A4P6MSU8</accession>
<feature type="transmembrane region" description="Helical" evidence="1">
    <location>
        <begin position="73"/>
        <end position="98"/>
    </location>
</feature>
<organism evidence="2 3">
    <name type="scientific">Mycoplasmopsis phocirhinis</name>
    <dbReference type="NCBI Taxonomy" id="142650"/>
    <lineage>
        <taxon>Bacteria</taxon>
        <taxon>Bacillati</taxon>
        <taxon>Mycoplasmatota</taxon>
        <taxon>Mycoplasmoidales</taxon>
        <taxon>Metamycoplasmataceae</taxon>
        <taxon>Mycoplasmopsis</taxon>
    </lineage>
</organism>
<dbReference type="KEGG" id="mphi:EG856_00240"/>
<proteinExistence type="predicted"/>
<evidence type="ECO:0008006" key="4">
    <source>
        <dbReference type="Google" id="ProtNLM"/>
    </source>
</evidence>
<evidence type="ECO:0000256" key="1">
    <source>
        <dbReference type="SAM" id="Phobius"/>
    </source>
</evidence>